<name>A0ABT3JXH5_9XANT</name>
<feature type="chain" id="PRO_5045997696" evidence="1">
    <location>
        <begin position="25"/>
        <end position="353"/>
    </location>
</feature>
<gene>
    <name evidence="2" type="ORF">OK345_11850</name>
</gene>
<protein>
    <submittedName>
        <fullName evidence="2">DUF4399 domain-containing protein</fullName>
    </submittedName>
</protein>
<comment type="caution">
    <text evidence="2">The sequence shown here is derived from an EMBL/GenBank/DDBJ whole genome shotgun (WGS) entry which is preliminary data.</text>
</comment>
<proteinExistence type="predicted"/>
<feature type="signal peptide" evidence="1">
    <location>
        <begin position="1"/>
        <end position="24"/>
    </location>
</feature>
<dbReference type="RefSeq" id="WP_265128180.1">
    <property type="nucleotide sequence ID" value="NZ_JAPCHY010000009.1"/>
</dbReference>
<accession>A0ABT3JXH5</accession>
<reference evidence="2 3" key="1">
    <citation type="submission" date="2022-10" db="EMBL/GenBank/DDBJ databases">
        <title>Xanthomonas sp. H13-6.</title>
        <authorList>
            <person name="Liu X."/>
            <person name="Deng Z."/>
            <person name="Jiang Y."/>
            <person name="Yu T."/>
            <person name="Ai J."/>
        </authorList>
    </citation>
    <scope>NUCLEOTIDE SEQUENCE [LARGE SCALE GENOMIC DNA]</scope>
    <source>
        <strain evidence="2 3">H13-6</strain>
    </source>
</reference>
<evidence type="ECO:0000256" key="1">
    <source>
        <dbReference type="SAM" id="SignalP"/>
    </source>
</evidence>
<dbReference type="EMBL" id="JAPCHY010000009">
    <property type="protein sequence ID" value="MCW4473197.1"/>
    <property type="molecule type" value="Genomic_DNA"/>
</dbReference>
<keyword evidence="3" id="KW-1185">Reference proteome</keyword>
<organism evidence="2 3">
    <name type="scientific">Xanthomonas chitinilytica</name>
    <dbReference type="NCBI Taxonomy" id="2989819"/>
    <lineage>
        <taxon>Bacteria</taxon>
        <taxon>Pseudomonadati</taxon>
        <taxon>Pseudomonadota</taxon>
        <taxon>Gammaproteobacteria</taxon>
        <taxon>Lysobacterales</taxon>
        <taxon>Lysobacteraceae</taxon>
        <taxon>Xanthomonas</taxon>
    </lineage>
</organism>
<dbReference type="Proteomes" id="UP001209922">
    <property type="component" value="Unassembled WGS sequence"/>
</dbReference>
<evidence type="ECO:0000313" key="2">
    <source>
        <dbReference type="EMBL" id="MCW4473197.1"/>
    </source>
</evidence>
<sequence length="353" mass="39274">MKIRNALGCCMLFTGLLAALPADAIDWFGRERKAREAREQSLKDRKEKQFEQILALDATLKAAVADGLALVVAPVFNSGRNADRLLKEHRDYTASVGWLLEGTGHHYLLLGNNVPDGLREPLGGTLYWIKLVQPGTYRLQSLMYEQHYAATTQIQLQRNRRPQGLGYVELNETSFVETETEEYWRPAEYQSFNRSACTSTYVASGVCASVTWWTETSVTRAASWDTRLANKNRSGLIVVPKPERRLASFSVAPGEVVVIDSIMAKLPNIGYATDNCARTNGSRVECALTSLSIQRLPAQASDIRSGAERLADEGRADLAAMLSSAVQRPLTMEGMQTGWSDRTWGQNYYLDVE</sequence>
<keyword evidence="1" id="KW-0732">Signal</keyword>
<evidence type="ECO:0000313" key="3">
    <source>
        <dbReference type="Proteomes" id="UP001209922"/>
    </source>
</evidence>